<accession>A0A200PRF0</accession>
<evidence type="ECO:0000313" key="2">
    <source>
        <dbReference type="Proteomes" id="UP000195402"/>
    </source>
</evidence>
<comment type="caution">
    <text evidence="1">The sequence shown here is derived from an EMBL/GenBank/DDBJ whole genome shotgun (WGS) entry which is preliminary data.</text>
</comment>
<dbReference type="Proteomes" id="UP000195402">
    <property type="component" value="Unassembled WGS sequence"/>
</dbReference>
<organism evidence="1 2">
    <name type="scientific">Macleaya cordata</name>
    <name type="common">Five-seeded plume-poppy</name>
    <name type="synonym">Bocconia cordata</name>
    <dbReference type="NCBI Taxonomy" id="56857"/>
    <lineage>
        <taxon>Eukaryota</taxon>
        <taxon>Viridiplantae</taxon>
        <taxon>Streptophyta</taxon>
        <taxon>Embryophyta</taxon>
        <taxon>Tracheophyta</taxon>
        <taxon>Spermatophyta</taxon>
        <taxon>Magnoliopsida</taxon>
        <taxon>Ranunculales</taxon>
        <taxon>Papaveraceae</taxon>
        <taxon>Papaveroideae</taxon>
        <taxon>Macleaya</taxon>
    </lineage>
</organism>
<sequence>MSLLFHFFITFDAGPGTRNPPKCGPDWQCKKKKMVDSSTWGDLRRSPFPSAIWVANLGHGPSSSSIDPVQGFGCLDPKFGSSLNPAGGCFEPCRAR</sequence>
<dbReference type="OrthoDB" id="1732626at2759"/>
<name>A0A200PRF0_MACCD</name>
<gene>
    <name evidence="1" type="ORF">BVC80_9083g36</name>
</gene>
<dbReference type="EMBL" id="MVGT01004287">
    <property type="protein sequence ID" value="OVA00748.1"/>
    <property type="molecule type" value="Genomic_DNA"/>
</dbReference>
<dbReference type="AlphaFoldDB" id="A0A200PRF0"/>
<reference evidence="1 2" key="1">
    <citation type="journal article" date="2017" name="Mol. Plant">
        <title>The Genome of Medicinal Plant Macleaya cordata Provides New Insights into Benzylisoquinoline Alkaloids Metabolism.</title>
        <authorList>
            <person name="Liu X."/>
            <person name="Liu Y."/>
            <person name="Huang P."/>
            <person name="Ma Y."/>
            <person name="Qing Z."/>
            <person name="Tang Q."/>
            <person name="Cao H."/>
            <person name="Cheng P."/>
            <person name="Zheng Y."/>
            <person name="Yuan Z."/>
            <person name="Zhou Y."/>
            <person name="Liu J."/>
            <person name="Tang Z."/>
            <person name="Zhuo Y."/>
            <person name="Zhang Y."/>
            <person name="Yu L."/>
            <person name="Huang J."/>
            <person name="Yang P."/>
            <person name="Peng Q."/>
            <person name="Zhang J."/>
            <person name="Jiang W."/>
            <person name="Zhang Z."/>
            <person name="Lin K."/>
            <person name="Ro D.K."/>
            <person name="Chen X."/>
            <person name="Xiong X."/>
            <person name="Shang Y."/>
            <person name="Huang S."/>
            <person name="Zeng J."/>
        </authorList>
    </citation>
    <scope>NUCLEOTIDE SEQUENCE [LARGE SCALE GENOMIC DNA]</scope>
    <source>
        <strain evidence="2">cv. BLH2017</strain>
        <tissue evidence="1">Root</tissue>
    </source>
</reference>
<proteinExistence type="predicted"/>
<dbReference type="InParanoid" id="A0A200PRF0"/>
<protein>
    <submittedName>
        <fullName evidence="1">Uncharacterized protein</fullName>
    </submittedName>
</protein>
<keyword evidence="2" id="KW-1185">Reference proteome</keyword>
<evidence type="ECO:0000313" key="1">
    <source>
        <dbReference type="EMBL" id="OVA00748.1"/>
    </source>
</evidence>